<feature type="compositionally biased region" description="Low complexity" evidence="9">
    <location>
        <begin position="70"/>
        <end position="90"/>
    </location>
</feature>
<keyword evidence="5" id="KW-0805">Transcription regulation</keyword>
<evidence type="ECO:0000256" key="8">
    <source>
        <dbReference type="ARBA" id="ARBA00023242"/>
    </source>
</evidence>
<keyword evidence="3" id="KW-0678">Repressor</keyword>
<evidence type="ECO:0000259" key="10">
    <source>
        <dbReference type="PROSITE" id="PS51148"/>
    </source>
</evidence>
<name>Q4RI24_TETNG</name>
<feature type="non-terminal residue" evidence="11">
    <location>
        <position position="1"/>
    </location>
</feature>
<evidence type="ECO:0000256" key="6">
    <source>
        <dbReference type="ARBA" id="ARBA00023125"/>
    </source>
</evidence>
<keyword evidence="4" id="KW-0597">Phosphoprotein</keyword>
<dbReference type="GO" id="GO:0003723">
    <property type="term" value="F:RNA binding"/>
    <property type="evidence" value="ECO:0007669"/>
    <property type="project" value="InterPro"/>
</dbReference>
<dbReference type="EMBL" id="CAAE01015044">
    <property type="protein sequence ID" value="CAG11958.1"/>
    <property type="molecule type" value="Genomic_DNA"/>
</dbReference>
<evidence type="ECO:0000256" key="3">
    <source>
        <dbReference type="ARBA" id="ARBA00022491"/>
    </source>
</evidence>
<dbReference type="GO" id="GO:0003677">
    <property type="term" value="F:DNA binding"/>
    <property type="evidence" value="ECO:0007669"/>
    <property type="project" value="UniProtKB-KW"/>
</dbReference>
<keyword evidence="7" id="KW-0804">Transcription</keyword>
<dbReference type="InterPro" id="IPR020997">
    <property type="entry name" value="Ataxin-1_N"/>
</dbReference>
<comment type="subcellular location">
    <subcellularLocation>
        <location evidence="1">Nucleus</location>
    </subcellularLocation>
</comment>
<feature type="region of interest" description="Disordered" evidence="9">
    <location>
        <begin position="659"/>
        <end position="693"/>
    </location>
</feature>
<feature type="region of interest" description="Disordered" evidence="9">
    <location>
        <begin position="469"/>
        <end position="517"/>
    </location>
</feature>
<organism evidence="11">
    <name type="scientific">Tetraodon nigroviridis</name>
    <name type="common">Spotted green pufferfish</name>
    <name type="synonym">Chelonodon nigroviridis</name>
    <dbReference type="NCBI Taxonomy" id="99883"/>
    <lineage>
        <taxon>Eukaryota</taxon>
        <taxon>Metazoa</taxon>
        <taxon>Chordata</taxon>
        <taxon>Craniata</taxon>
        <taxon>Vertebrata</taxon>
        <taxon>Euteleostomi</taxon>
        <taxon>Actinopterygii</taxon>
        <taxon>Neopterygii</taxon>
        <taxon>Teleostei</taxon>
        <taxon>Neoteleostei</taxon>
        <taxon>Acanthomorphata</taxon>
        <taxon>Eupercaria</taxon>
        <taxon>Tetraodontiformes</taxon>
        <taxon>Tetradontoidea</taxon>
        <taxon>Tetraodontidae</taxon>
        <taxon>Tetraodon</taxon>
    </lineage>
</organism>
<evidence type="ECO:0000313" key="11">
    <source>
        <dbReference type="EMBL" id="CAG11958.1"/>
    </source>
</evidence>
<feature type="domain" description="AXH" evidence="10">
    <location>
        <begin position="523"/>
        <end position="654"/>
    </location>
</feature>
<reference evidence="11" key="2">
    <citation type="submission" date="2004-02" db="EMBL/GenBank/DDBJ databases">
        <authorList>
            <consortium name="Genoscope"/>
            <consortium name="Whitehead Institute Centre for Genome Research"/>
        </authorList>
    </citation>
    <scope>NUCLEOTIDE SEQUENCE</scope>
</reference>
<dbReference type="PROSITE" id="PS51148">
    <property type="entry name" value="AXH"/>
    <property type="match status" value="1"/>
</dbReference>
<feature type="region of interest" description="Disordered" evidence="9">
    <location>
        <begin position="732"/>
        <end position="797"/>
    </location>
</feature>
<dbReference type="KEGG" id="tng:GSTEN00034071G001"/>
<evidence type="ECO:0000256" key="7">
    <source>
        <dbReference type="ARBA" id="ARBA00023163"/>
    </source>
</evidence>
<sequence length="797" mass="83888">MKSNQERSNGCLPPKKREILALEQRPVVVATETPPADVAADSPHTENLAWLASVASERCKSRDAESPRCSISSTASSVPPTSIPSSSTPLSAVPLAPPPAVYPTALPQQAGTIQFAQLGPNVQFISSGPYAGYISSHIISTNTNSATNNSTIGQRPHLDGYTAALISPNAKGEQQFQIGLPPTELAPVSLPSSPQVSGQYIHLESRTPLTVSGNPVASPTAHLQLHPHTAVLPPTLTLAPSQLVLQYADGSAGKKPDEHAKGVLNGELEVVKQSKAPAQPANHQPVQSYEARHILLPADYGQSPVGLQTSLVLVAQHNHGADREAGSNKISLVQTEKGGLGGGKPVSRSPSFTPISSSEVIKSVAPHTIIQTAIPEDPPSGLYASTQAPIIGYITSSNQHSLGYHPALPQHLIIPSGQSLLIPVSGTNNGTETEVSRSVATLSSPITPQISTAMPHAYLATALSKCELLGPDGNQPPPAEAQMPVLPAPPSNPSPVVVAPPSPAPAPASAPAPVSIQASPSISSSASPVALPPFFMRGSIIQLADGELKRVEDLKTEDFIQSAEISSELKIDSSTVERIDSGQSPNAVIIQFSVGELKAQVCVEVLVEYPFFVFGQGWSSCCPDRTTELFELSCAKLCVGDVCVSLTLRSLRNGSVVESRKAKTAPLSDQRHDADATVRNSTSPNGTQANRGLLMKAPREPFTGARQEPPPAPGLFPGQGEPVFGPLVADSRTKETRQELAKTGDAERPVGRKRRWSAPERDQTERAEEEPPPTLPRPSFIPQEVKISIEGHSNAGR</sequence>
<keyword evidence="6" id="KW-0238">DNA-binding</keyword>
<dbReference type="SUPFAM" id="SSF102031">
    <property type="entry name" value="AXH domain"/>
    <property type="match status" value="1"/>
</dbReference>
<feature type="compositionally biased region" description="Basic and acidic residues" evidence="9">
    <location>
        <begin position="732"/>
        <end position="750"/>
    </location>
</feature>
<dbReference type="InterPro" id="IPR043404">
    <property type="entry name" value="ATAXIN1-like"/>
</dbReference>
<accession>Q4RI24</accession>
<dbReference type="Pfam" id="PF12547">
    <property type="entry name" value="ATXN-1_C"/>
    <property type="match status" value="1"/>
</dbReference>
<dbReference type="PANTHER" id="PTHR13392">
    <property type="entry name" value="ATAXIN 1"/>
    <property type="match status" value="1"/>
</dbReference>
<gene>
    <name evidence="11" type="ORF">GSTENG00034071001</name>
</gene>
<dbReference type="InterPro" id="IPR003652">
    <property type="entry name" value="Ataxin_AXH_dom"/>
</dbReference>
<comment type="caution">
    <text evidence="11">The sequence shown here is derived from an EMBL/GenBank/DDBJ whole genome shotgun (WGS) entry which is preliminary data.</text>
</comment>
<keyword evidence="8" id="KW-0539">Nucleus</keyword>
<evidence type="ECO:0000256" key="1">
    <source>
        <dbReference type="ARBA" id="ARBA00004123"/>
    </source>
</evidence>
<dbReference type="AlphaFoldDB" id="Q4RI24"/>
<evidence type="ECO:0000256" key="5">
    <source>
        <dbReference type="ARBA" id="ARBA00023015"/>
    </source>
</evidence>
<evidence type="ECO:0000256" key="4">
    <source>
        <dbReference type="ARBA" id="ARBA00022553"/>
    </source>
</evidence>
<feature type="region of interest" description="Disordered" evidence="9">
    <location>
        <begin position="701"/>
        <end position="720"/>
    </location>
</feature>
<dbReference type="SMART" id="SM00536">
    <property type="entry name" value="AXH"/>
    <property type="match status" value="1"/>
</dbReference>
<dbReference type="InterPro" id="IPR036096">
    <property type="entry name" value="Ataxin_AXH_dom_sf"/>
</dbReference>
<feature type="compositionally biased region" description="Basic and acidic residues" evidence="9">
    <location>
        <begin position="757"/>
        <end position="766"/>
    </location>
</feature>
<dbReference type="PANTHER" id="PTHR13392:SF5">
    <property type="entry name" value="ATAXIN-1"/>
    <property type="match status" value="1"/>
</dbReference>
<feature type="compositionally biased region" description="Pro residues" evidence="9">
    <location>
        <begin position="486"/>
        <end position="510"/>
    </location>
</feature>
<dbReference type="Pfam" id="PF08517">
    <property type="entry name" value="AXH"/>
    <property type="match status" value="1"/>
</dbReference>
<feature type="region of interest" description="Disordered" evidence="9">
    <location>
        <begin position="62"/>
        <end position="90"/>
    </location>
</feature>
<dbReference type="OrthoDB" id="10000452at2759"/>
<dbReference type="GO" id="GO:0005634">
    <property type="term" value="C:nucleus"/>
    <property type="evidence" value="ECO:0007669"/>
    <property type="project" value="UniProtKB-SubCell"/>
</dbReference>
<protein>
    <submittedName>
        <fullName evidence="11">(spotted green pufferfish) hypothetical protein</fullName>
    </submittedName>
</protein>
<reference evidence="11" key="1">
    <citation type="journal article" date="2004" name="Nature">
        <title>Genome duplication in the teleost fish Tetraodon nigroviridis reveals the early vertebrate proto-karyotype.</title>
        <authorList>
            <person name="Jaillon O."/>
            <person name="Aury J.-M."/>
            <person name="Brunet F."/>
            <person name="Petit J.-L."/>
            <person name="Stange-Thomann N."/>
            <person name="Mauceli E."/>
            <person name="Bouneau L."/>
            <person name="Fischer C."/>
            <person name="Ozouf-Costaz C."/>
            <person name="Bernot A."/>
            <person name="Nicaud S."/>
            <person name="Jaffe D."/>
            <person name="Fisher S."/>
            <person name="Lutfalla G."/>
            <person name="Dossat C."/>
            <person name="Segurens B."/>
            <person name="Dasilva C."/>
            <person name="Salanoubat M."/>
            <person name="Levy M."/>
            <person name="Boudet N."/>
            <person name="Castellano S."/>
            <person name="Anthouard V."/>
            <person name="Jubin C."/>
            <person name="Castelli V."/>
            <person name="Katinka M."/>
            <person name="Vacherie B."/>
            <person name="Biemont C."/>
            <person name="Skalli Z."/>
            <person name="Cattolico L."/>
            <person name="Poulain J."/>
            <person name="De Berardinis V."/>
            <person name="Cruaud C."/>
            <person name="Duprat S."/>
            <person name="Brottier P."/>
            <person name="Coutanceau J.-P."/>
            <person name="Gouzy J."/>
            <person name="Parra G."/>
            <person name="Lardier G."/>
            <person name="Chapple C."/>
            <person name="McKernan K.J."/>
            <person name="McEwan P."/>
            <person name="Bosak S."/>
            <person name="Kellis M."/>
            <person name="Volff J.-N."/>
            <person name="Guigo R."/>
            <person name="Zody M.C."/>
            <person name="Mesirov J."/>
            <person name="Lindblad-Toh K."/>
            <person name="Birren B."/>
            <person name="Nusbaum C."/>
            <person name="Kahn D."/>
            <person name="Robinson-Rechavi M."/>
            <person name="Laudet V."/>
            <person name="Schachter V."/>
            <person name="Quetier F."/>
            <person name="Saurin W."/>
            <person name="Scarpelli C."/>
            <person name="Wincker P."/>
            <person name="Lander E.S."/>
            <person name="Weissenbach J."/>
            <person name="Roest Crollius H."/>
        </authorList>
    </citation>
    <scope>NUCLEOTIDE SEQUENCE [LARGE SCALE GENOMIC DNA]</scope>
</reference>
<dbReference type="GO" id="GO:0007399">
    <property type="term" value="P:nervous system development"/>
    <property type="evidence" value="ECO:0007669"/>
    <property type="project" value="TreeGrafter"/>
</dbReference>
<dbReference type="GO" id="GO:0000122">
    <property type="term" value="P:negative regulation of transcription by RNA polymerase II"/>
    <property type="evidence" value="ECO:0007669"/>
    <property type="project" value="TreeGrafter"/>
</dbReference>
<feature type="compositionally biased region" description="Polar residues" evidence="9">
    <location>
        <begin position="678"/>
        <end position="690"/>
    </location>
</feature>
<comment type="similarity">
    <text evidence="2">Belongs to the ATXN1 family.</text>
</comment>
<evidence type="ECO:0000256" key="2">
    <source>
        <dbReference type="ARBA" id="ARBA00007348"/>
    </source>
</evidence>
<evidence type="ECO:0000256" key="9">
    <source>
        <dbReference type="SAM" id="MobiDB-lite"/>
    </source>
</evidence>
<proteinExistence type="inferred from homology"/>